<dbReference type="SMART" id="SM00710">
    <property type="entry name" value="PbH1"/>
    <property type="match status" value="4"/>
</dbReference>
<reference evidence="7 8" key="1">
    <citation type="submission" date="2015-11" db="EMBL/GenBank/DDBJ databases">
        <authorList>
            <person name="Zhang Y."/>
            <person name="Guo Z."/>
        </authorList>
    </citation>
    <scope>NUCLEOTIDE SEQUENCE [LARGE SCALE GENOMIC DNA]</scope>
    <source>
        <strain evidence="8">gdw1</strain>
        <strain evidence="7">Gdw1</strain>
    </source>
</reference>
<dbReference type="SUPFAM" id="SSF51126">
    <property type="entry name" value="Pectin lyase-like"/>
    <property type="match status" value="1"/>
</dbReference>
<keyword evidence="5" id="KW-0732">Signal</keyword>
<dbReference type="GO" id="GO:0004650">
    <property type="term" value="F:polygalacturonase activity"/>
    <property type="evidence" value="ECO:0007669"/>
    <property type="project" value="InterPro"/>
</dbReference>
<evidence type="ECO:0000313" key="8">
    <source>
        <dbReference type="Proteomes" id="UP000094426"/>
    </source>
</evidence>
<dbReference type="PANTHER" id="PTHR31339:SF9">
    <property type="entry name" value="PLASMIN AND FIBRONECTIN-BINDING PROTEIN A"/>
    <property type="match status" value="1"/>
</dbReference>
<dbReference type="Pfam" id="PF00295">
    <property type="entry name" value="Glyco_hydro_28"/>
    <property type="match status" value="1"/>
</dbReference>
<reference evidence="6" key="2">
    <citation type="submission" date="2018-02" db="EMBL/GenBank/DDBJ databases">
        <title>Cloning and expression of pglA gene encoding endopolygalacturonase from Leifsonia xyli subsp. xyli.</title>
        <authorList>
            <person name="Zhang X."/>
        </authorList>
    </citation>
    <scope>NUCLEOTIDE SEQUENCE</scope>
    <source>
        <strain evidence="6">GXBZ01</strain>
    </source>
</reference>
<dbReference type="InterPro" id="IPR006626">
    <property type="entry name" value="PbH1"/>
</dbReference>
<evidence type="ECO:0000256" key="1">
    <source>
        <dbReference type="ARBA" id="ARBA00008834"/>
    </source>
</evidence>
<dbReference type="PANTHER" id="PTHR31339">
    <property type="entry name" value="PECTIN LYASE-RELATED"/>
    <property type="match status" value="1"/>
</dbReference>
<evidence type="ECO:0000313" key="6">
    <source>
        <dbReference type="EMBL" id="AYV75126.1"/>
    </source>
</evidence>
<feature type="chain" id="PRO_5038216430" evidence="5">
    <location>
        <begin position="27"/>
        <end position="496"/>
    </location>
</feature>
<dbReference type="EMBL" id="LNZG01000002">
    <property type="protein sequence ID" value="ODA91111.1"/>
    <property type="molecule type" value="Genomic_DNA"/>
</dbReference>
<accession>A0A1E2SMZ6</accession>
<dbReference type="InterPro" id="IPR011050">
    <property type="entry name" value="Pectin_lyase_fold/virulence"/>
</dbReference>
<sequence length="496" mass="50631">MRTRLPAFLNALLAGLILMGSMAPTASPPASPVLAATPTTSTVAAGDRRDVTEPSAPDTVCATVTARLSMPGGKASDAGEASPPDTARIQHALDACAQKGTDVVAVRLSPTPDAAAFLSGPLTVREGEVLLVDAGVVLYASRNPADYQVDDHPACGTISKKGGGCAPFVTLAGAHSGIESVPAADRSQGRIDGRGGSTMLGAARSWWGLAAAAKGHGTQNVPRLIQARGVDDVVLHDVDLVDAPGFHVSYQNGDGLTVWGVRIQTPAAARNTDGIDPAGAQDVTIADSWIMDGDDGIAIKALSAPSAHISVIRDHFFGTHGISIGSETEAGVSDVFVSDVTVSGTDAFGNVSASSAGIRIKSSPKAGGLVQQVTYRNVCVDAVKAPIQFDPNYANRTGSTVPWFTDIVIDGFRSSNSPTNAESMLKGLDEAHPLALTMSNAVVDARHVTVALATISASGVTFGGLPLAVNRPGVDVTITPGQPNAPTCTLPTYPAP</sequence>
<evidence type="ECO:0000256" key="3">
    <source>
        <dbReference type="ARBA" id="ARBA00023295"/>
    </source>
</evidence>
<dbReference type="Gene3D" id="2.160.20.10">
    <property type="entry name" value="Single-stranded right-handed beta-helix, Pectin lyase-like"/>
    <property type="match status" value="1"/>
</dbReference>
<dbReference type="InterPro" id="IPR051801">
    <property type="entry name" value="GH28_Enzymes"/>
</dbReference>
<feature type="signal peptide" evidence="5">
    <location>
        <begin position="1"/>
        <end position="26"/>
    </location>
</feature>
<protein>
    <submittedName>
        <fullName evidence="6 7">Polygalacturonase</fullName>
    </submittedName>
</protein>
<dbReference type="Proteomes" id="UP000094426">
    <property type="component" value="Unassembled WGS sequence"/>
</dbReference>
<dbReference type="GO" id="GO:0005975">
    <property type="term" value="P:carbohydrate metabolic process"/>
    <property type="evidence" value="ECO:0007669"/>
    <property type="project" value="InterPro"/>
</dbReference>
<evidence type="ECO:0000313" key="7">
    <source>
        <dbReference type="EMBL" id="ODA91111.1"/>
    </source>
</evidence>
<dbReference type="InterPro" id="IPR000743">
    <property type="entry name" value="Glyco_hydro_28"/>
</dbReference>
<evidence type="ECO:0000256" key="5">
    <source>
        <dbReference type="SAM" id="SignalP"/>
    </source>
</evidence>
<organism evidence="7 8">
    <name type="scientific">Leifsonia xyli subsp. xyli</name>
    <dbReference type="NCBI Taxonomy" id="59736"/>
    <lineage>
        <taxon>Bacteria</taxon>
        <taxon>Bacillati</taxon>
        <taxon>Actinomycetota</taxon>
        <taxon>Actinomycetes</taxon>
        <taxon>Micrococcales</taxon>
        <taxon>Microbacteriaceae</taxon>
        <taxon>Leifsonia</taxon>
    </lineage>
</organism>
<gene>
    <name evidence="6" type="primary">pglA</name>
    <name evidence="7" type="ORF">ATY41_06905</name>
</gene>
<dbReference type="AlphaFoldDB" id="A0A1E2SMZ6"/>
<keyword evidence="2 4" id="KW-0378">Hydrolase</keyword>
<proteinExistence type="inferred from homology"/>
<evidence type="ECO:0000256" key="2">
    <source>
        <dbReference type="ARBA" id="ARBA00022801"/>
    </source>
</evidence>
<keyword evidence="3 4" id="KW-0326">Glycosidase</keyword>
<dbReference type="EMBL" id="MG983518">
    <property type="protein sequence ID" value="AYV75126.1"/>
    <property type="molecule type" value="Genomic_DNA"/>
</dbReference>
<name>A0A1E2SMZ6_LEIXY</name>
<dbReference type="OMA" id="QFIQFNR"/>
<dbReference type="InterPro" id="IPR012334">
    <property type="entry name" value="Pectin_lyas_fold"/>
</dbReference>
<evidence type="ECO:0000256" key="4">
    <source>
        <dbReference type="RuleBase" id="RU361169"/>
    </source>
</evidence>
<comment type="similarity">
    <text evidence="1 4">Belongs to the glycosyl hydrolase 28 family.</text>
</comment>